<evidence type="ECO:0000256" key="1">
    <source>
        <dbReference type="ARBA" id="ARBA00023015"/>
    </source>
</evidence>
<evidence type="ECO:0000256" key="4">
    <source>
        <dbReference type="PROSITE-ProRule" id="PRU00335"/>
    </source>
</evidence>
<keyword evidence="2 4" id="KW-0238">DNA-binding</keyword>
<name>A0A2A3ZUU5_BREAU</name>
<dbReference type="InterPro" id="IPR050109">
    <property type="entry name" value="HTH-type_TetR-like_transc_reg"/>
</dbReference>
<sequence>MLSELRQAQQAQTRHRLVAAAHQCFSDRGLAKTTIDDIVKRAGTSRATFYLHFQGKPQVLAASWDEIELPRVNRLFVDHDAGADFAYGATRVWIERLLTFWEANPTMALNANQIMASDDELLRWGASNVLAVAQHMPNLVARLGANAQSWIVLRVTQLERLMYFWVTGNVPLSREELLEALSREWALDG</sequence>
<dbReference type="SUPFAM" id="SSF46689">
    <property type="entry name" value="Homeodomain-like"/>
    <property type="match status" value="1"/>
</dbReference>
<proteinExistence type="predicted"/>
<evidence type="ECO:0000256" key="2">
    <source>
        <dbReference type="ARBA" id="ARBA00023125"/>
    </source>
</evidence>
<dbReference type="Proteomes" id="UP000217881">
    <property type="component" value="Unassembled WGS sequence"/>
</dbReference>
<dbReference type="Pfam" id="PF00440">
    <property type="entry name" value="TetR_N"/>
    <property type="match status" value="1"/>
</dbReference>
<dbReference type="PRINTS" id="PR00455">
    <property type="entry name" value="HTHTETR"/>
</dbReference>
<protein>
    <recommendedName>
        <fullName evidence="5">HTH tetR-type domain-containing protein</fullName>
    </recommendedName>
</protein>
<keyword evidence="1" id="KW-0805">Transcription regulation</keyword>
<evidence type="ECO:0000313" key="7">
    <source>
        <dbReference type="Proteomes" id="UP000217881"/>
    </source>
</evidence>
<dbReference type="PROSITE" id="PS50977">
    <property type="entry name" value="HTH_TETR_2"/>
    <property type="match status" value="1"/>
</dbReference>
<evidence type="ECO:0000259" key="5">
    <source>
        <dbReference type="PROSITE" id="PS50977"/>
    </source>
</evidence>
<feature type="domain" description="HTH tetR-type" evidence="5">
    <location>
        <begin position="11"/>
        <end position="71"/>
    </location>
</feature>
<dbReference type="RefSeq" id="WP_096145696.1">
    <property type="nucleotide sequence ID" value="NZ_NRHA01000005.1"/>
</dbReference>
<comment type="caution">
    <text evidence="6">The sequence shown here is derived from an EMBL/GenBank/DDBJ whole genome shotgun (WGS) entry which is preliminary data.</text>
</comment>
<dbReference type="EMBL" id="NRHA01000005">
    <property type="protein sequence ID" value="PCC55115.1"/>
    <property type="molecule type" value="Genomic_DNA"/>
</dbReference>
<dbReference type="GO" id="GO:0000976">
    <property type="term" value="F:transcription cis-regulatory region binding"/>
    <property type="evidence" value="ECO:0007669"/>
    <property type="project" value="TreeGrafter"/>
</dbReference>
<organism evidence="6 7">
    <name type="scientific">Brevibacterium aurantiacum</name>
    <dbReference type="NCBI Taxonomy" id="273384"/>
    <lineage>
        <taxon>Bacteria</taxon>
        <taxon>Bacillati</taxon>
        <taxon>Actinomycetota</taxon>
        <taxon>Actinomycetes</taxon>
        <taxon>Micrococcales</taxon>
        <taxon>Brevibacteriaceae</taxon>
        <taxon>Brevibacterium</taxon>
    </lineage>
</organism>
<evidence type="ECO:0000313" key="6">
    <source>
        <dbReference type="EMBL" id="PCC55115.1"/>
    </source>
</evidence>
<dbReference type="PANTHER" id="PTHR30055:SF234">
    <property type="entry name" value="HTH-TYPE TRANSCRIPTIONAL REGULATOR BETI"/>
    <property type="match status" value="1"/>
</dbReference>
<dbReference type="InterPro" id="IPR001647">
    <property type="entry name" value="HTH_TetR"/>
</dbReference>
<dbReference type="PANTHER" id="PTHR30055">
    <property type="entry name" value="HTH-TYPE TRANSCRIPTIONAL REGULATOR RUTR"/>
    <property type="match status" value="1"/>
</dbReference>
<dbReference type="Gene3D" id="1.10.357.10">
    <property type="entry name" value="Tetracycline Repressor, domain 2"/>
    <property type="match status" value="1"/>
</dbReference>
<feature type="DNA-binding region" description="H-T-H motif" evidence="4">
    <location>
        <begin position="34"/>
        <end position="53"/>
    </location>
</feature>
<gene>
    <name evidence="6" type="ORF">CIK59_02835</name>
</gene>
<evidence type="ECO:0000256" key="3">
    <source>
        <dbReference type="ARBA" id="ARBA00023163"/>
    </source>
</evidence>
<dbReference type="AlphaFoldDB" id="A0A2A3ZUU5"/>
<reference evidence="6 7" key="1">
    <citation type="journal article" date="2017" name="Elife">
        <title>Extensive horizontal gene transfer in cheese-associated bacteria.</title>
        <authorList>
            <person name="Bonham K.S."/>
            <person name="Wolfe B.E."/>
            <person name="Dutton R.J."/>
        </authorList>
    </citation>
    <scope>NUCLEOTIDE SEQUENCE [LARGE SCALE GENOMIC DNA]</scope>
    <source>
        <strain evidence="6 7">738_8</strain>
    </source>
</reference>
<accession>A0A2A3ZUU5</accession>
<keyword evidence="3" id="KW-0804">Transcription</keyword>
<dbReference type="GO" id="GO:0003700">
    <property type="term" value="F:DNA-binding transcription factor activity"/>
    <property type="evidence" value="ECO:0007669"/>
    <property type="project" value="TreeGrafter"/>
</dbReference>
<dbReference type="InterPro" id="IPR009057">
    <property type="entry name" value="Homeodomain-like_sf"/>
</dbReference>